<evidence type="ECO:0000256" key="5">
    <source>
        <dbReference type="ARBA" id="ARBA00022989"/>
    </source>
</evidence>
<dbReference type="NCBIfam" id="TIGR00786">
    <property type="entry name" value="dctM"/>
    <property type="match status" value="1"/>
</dbReference>
<keyword evidence="6 7" id="KW-0472">Membrane</keyword>
<gene>
    <name evidence="9" type="ORF">IDM40_11765</name>
</gene>
<protein>
    <submittedName>
        <fullName evidence="9">TRAP transporter large permease</fullName>
    </submittedName>
</protein>
<dbReference type="InterPro" id="IPR010656">
    <property type="entry name" value="DctM"/>
</dbReference>
<dbReference type="InterPro" id="IPR004681">
    <property type="entry name" value="TRAP_DctM"/>
</dbReference>
<sequence length="426" mass="44213">MILLWMTLGLLALLALRVPVGFALLVPSLAYVVFDPTASLRIAVQQTVSGVDTFPLLAVPMFILLGNLANASGMTDRVYAAALAFLAHIRGSLGYVNVATSFGFSWMSGTAMADAAAMGRVQAPAMIARGYPAPFTLGVTGASSLISPLIPPSIPAILYATTAGVSVGAMFVAGILPALLLVAALCLMVWWQMRKKEHLREPRSGWPARMRALLAALPAAGAAVIILGGILSGVTTPTEASAAGVLYLFVVALVTRAIDGRALYTVLLRTVETSGAVLLVIASAALFGWVLARERTPQAAADLMLGLTDHPLAFLALVCVLLFVVGAVLEPGAAILIVVPVLAPIADGYGIDPLHFAVVVILTLIIGLLTPPVGLVLFVLSGVTGESVPTVIRGVLPFFVPMVTVLLFVVLVPSLSTWLPSALGFL</sequence>
<evidence type="ECO:0000256" key="7">
    <source>
        <dbReference type="SAM" id="Phobius"/>
    </source>
</evidence>
<keyword evidence="10" id="KW-1185">Reference proteome</keyword>
<feature type="transmembrane region" description="Helical" evidence="7">
    <location>
        <begin position="170"/>
        <end position="191"/>
    </location>
</feature>
<dbReference type="RefSeq" id="WP_193122013.1">
    <property type="nucleotide sequence ID" value="NZ_JADBGI010000009.1"/>
</dbReference>
<dbReference type="PANTHER" id="PTHR33362:SF3">
    <property type="entry name" value="SIALIC ACID TRAP TRANSPORTER PERMEASE PROTEIN SIAT"/>
    <property type="match status" value="1"/>
</dbReference>
<feature type="transmembrane region" description="Helical" evidence="7">
    <location>
        <begin position="398"/>
        <end position="419"/>
    </location>
</feature>
<evidence type="ECO:0000256" key="4">
    <source>
        <dbReference type="ARBA" id="ARBA00022692"/>
    </source>
</evidence>
<feature type="transmembrane region" description="Helical" evidence="7">
    <location>
        <begin position="240"/>
        <end position="258"/>
    </location>
</feature>
<feature type="transmembrane region" description="Helical" evidence="7">
    <location>
        <begin position="131"/>
        <end position="150"/>
    </location>
</feature>
<accession>A0ABR9P6B1</accession>
<dbReference type="Pfam" id="PF06808">
    <property type="entry name" value="DctM"/>
    <property type="match status" value="1"/>
</dbReference>
<evidence type="ECO:0000256" key="6">
    <source>
        <dbReference type="ARBA" id="ARBA00023136"/>
    </source>
</evidence>
<evidence type="ECO:0000256" key="3">
    <source>
        <dbReference type="ARBA" id="ARBA00022519"/>
    </source>
</evidence>
<name>A0ABR9P6B1_9ACTN</name>
<evidence type="ECO:0000313" key="10">
    <source>
        <dbReference type="Proteomes" id="UP000806528"/>
    </source>
</evidence>
<keyword evidence="4 7" id="KW-0812">Transmembrane</keyword>
<dbReference type="PANTHER" id="PTHR33362">
    <property type="entry name" value="SIALIC ACID TRAP TRANSPORTER PERMEASE PROTEIN SIAT-RELATED"/>
    <property type="match status" value="1"/>
</dbReference>
<organism evidence="9 10">
    <name type="scientific">Nocardiopsis coralli</name>
    <dbReference type="NCBI Taxonomy" id="2772213"/>
    <lineage>
        <taxon>Bacteria</taxon>
        <taxon>Bacillati</taxon>
        <taxon>Actinomycetota</taxon>
        <taxon>Actinomycetes</taxon>
        <taxon>Streptosporangiales</taxon>
        <taxon>Nocardiopsidaceae</taxon>
        <taxon>Nocardiopsis</taxon>
    </lineage>
</organism>
<feature type="transmembrane region" description="Helical" evidence="7">
    <location>
        <begin position="312"/>
        <end position="342"/>
    </location>
</feature>
<feature type="transmembrane region" description="Helical" evidence="7">
    <location>
        <begin position="212"/>
        <end position="234"/>
    </location>
</feature>
<comment type="subcellular location">
    <subcellularLocation>
        <location evidence="1">Cell inner membrane</location>
        <topology evidence="1">Multi-pass membrane protein</topology>
    </subcellularLocation>
</comment>
<proteinExistence type="predicted"/>
<keyword evidence="2" id="KW-1003">Cell membrane</keyword>
<feature type="domain" description="TRAP C4-dicarboxylate transport system permease DctM subunit" evidence="8">
    <location>
        <begin position="9"/>
        <end position="414"/>
    </location>
</feature>
<evidence type="ECO:0000313" key="9">
    <source>
        <dbReference type="EMBL" id="MBE2999376.1"/>
    </source>
</evidence>
<evidence type="ECO:0000256" key="1">
    <source>
        <dbReference type="ARBA" id="ARBA00004429"/>
    </source>
</evidence>
<feature type="transmembrane region" description="Helical" evidence="7">
    <location>
        <begin position="47"/>
        <end position="66"/>
    </location>
</feature>
<dbReference type="EMBL" id="JADBGI010000009">
    <property type="protein sequence ID" value="MBE2999376.1"/>
    <property type="molecule type" value="Genomic_DNA"/>
</dbReference>
<feature type="transmembrane region" description="Helical" evidence="7">
    <location>
        <begin position="354"/>
        <end position="378"/>
    </location>
</feature>
<feature type="transmembrane region" description="Helical" evidence="7">
    <location>
        <begin position="78"/>
        <end position="96"/>
    </location>
</feature>
<dbReference type="Proteomes" id="UP000806528">
    <property type="component" value="Unassembled WGS sequence"/>
</dbReference>
<keyword evidence="3" id="KW-0997">Cell inner membrane</keyword>
<feature type="transmembrane region" description="Helical" evidence="7">
    <location>
        <begin position="270"/>
        <end position="292"/>
    </location>
</feature>
<reference evidence="9 10" key="1">
    <citation type="submission" date="2020-09" db="EMBL/GenBank/DDBJ databases">
        <title>Diversity and distribution of actinomycetes associated with coral in the coast of Hainan.</title>
        <authorList>
            <person name="Li F."/>
        </authorList>
    </citation>
    <scope>NUCLEOTIDE SEQUENCE [LARGE SCALE GENOMIC DNA]</scope>
    <source>
        <strain evidence="9 10">HNM0947</strain>
    </source>
</reference>
<comment type="caution">
    <text evidence="9">The sequence shown here is derived from an EMBL/GenBank/DDBJ whole genome shotgun (WGS) entry which is preliminary data.</text>
</comment>
<dbReference type="PIRSF" id="PIRSF006066">
    <property type="entry name" value="HI0050"/>
    <property type="match status" value="1"/>
</dbReference>
<keyword evidence="5 7" id="KW-1133">Transmembrane helix</keyword>
<evidence type="ECO:0000259" key="8">
    <source>
        <dbReference type="Pfam" id="PF06808"/>
    </source>
</evidence>
<evidence type="ECO:0000256" key="2">
    <source>
        <dbReference type="ARBA" id="ARBA00022475"/>
    </source>
</evidence>